<evidence type="ECO:0000313" key="1">
    <source>
        <dbReference type="EMBL" id="AZU99724.1"/>
    </source>
</evidence>
<dbReference type="Proteomes" id="UP000289624">
    <property type="component" value="Segment"/>
</dbReference>
<proteinExistence type="predicted"/>
<keyword evidence="2" id="KW-1185">Reference proteome</keyword>
<accession>A0A3T0IIY4</accession>
<reference evidence="1 2" key="1">
    <citation type="submission" date="2018-12" db="EMBL/GenBank/DDBJ databases">
        <authorList>
            <person name="Kong L."/>
            <person name="Ding Y."/>
            <person name="Wu Q."/>
        </authorList>
    </citation>
    <scope>NUCLEOTIDE SEQUENCE [LARGE SCALE GENOMIC DNA]</scope>
</reference>
<sequence>MGKLLDLTGKTFGKLTCKEMVGRQSGHVVWKCECECGKEKNVRTTDLRSGNTVSCGCQRIIQLKENRKHIKKHQKNKQQA</sequence>
<dbReference type="EMBL" id="MK284526">
    <property type="protein sequence ID" value="AZU99724.1"/>
    <property type="molecule type" value="Genomic_DNA"/>
</dbReference>
<evidence type="ECO:0000313" key="2">
    <source>
        <dbReference type="Proteomes" id="UP000289624"/>
    </source>
</evidence>
<name>A0A3T0IIY4_9CAUD</name>
<organism evidence="1 2">
    <name type="scientific">Bacillus phage DK1</name>
    <dbReference type="NCBI Taxonomy" id="2500808"/>
    <lineage>
        <taxon>Viruses</taxon>
        <taxon>Duplodnaviria</taxon>
        <taxon>Heunggongvirae</taxon>
        <taxon>Uroviricota</taxon>
        <taxon>Caudoviricetes</taxon>
        <taxon>Salasmaviridae</taxon>
        <taxon>Northropvirinae</taxon>
        <taxon>Hemphillvirus</taxon>
        <taxon>Hemphillvirus DK1</taxon>
    </lineage>
</organism>
<protein>
    <submittedName>
        <fullName evidence="1">Transcription factor</fullName>
    </submittedName>
</protein>
<gene>
    <name evidence="1" type="ORF">DK1_000020</name>
</gene>